<dbReference type="PROSITE" id="PS50164">
    <property type="entry name" value="GIY_YIG"/>
    <property type="match status" value="1"/>
</dbReference>
<dbReference type="EMBL" id="MFJE01000020">
    <property type="protein sequence ID" value="OGG14360.1"/>
    <property type="molecule type" value="Genomic_DNA"/>
</dbReference>
<protein>
    <recommendedName>
        <fullName evidence="2">GIY-YIG domain-containing protein</fullName>
    </recommendedName>
</protein>
<name>A0A1F5ZPE3_9BACT</name>
<dbReference type="PANTHER" id="PTHR34477:SF1">
    <property type="entry name" value="UPF0213 PROTEIN YHBQ"/>
    <property type="match status" value="1"/>
</dbReference>
<dbReference type="Pfam" id="PF01541">
    <property type="entry name" value="GIY-YIG"/>
    <property type="match status" value="1"/>
</dbReference>
<comment type="similarity">
    <text evidence="1">Belongs to the UPF0213 family.</text>
</comment>
<comment type="caution">
    <text evidence="3">The sequence shown here is derived from an EMBL/GenBank/DDBJ whole genome shotgun (WGS) entry which is preliminary data.</text>
</comment>
<dbReference type="CDD" id="cd10449">
    <property type="entry name" value="GIY-YIG_SLX1_like"/>
    <property type="match status" value="1"/>
</dbReference>
<dbReference type="Proteomes" id="UP000177383">
    <property type="component" value="Unassembled WGS sequence"/>
</dbReference>
<sequence length="87" mass="10327">MSVFTTYILQSLKDDKFYIGSTDNFDKRLNKHNKGYSRYTKNRGPFKVVYKELFNTRSEAKKREYYLKSLKSRKAIIKLITQNGGFV</sequence>
<evidence type="ECO:0000313" key="4">
    <source>
        <dbReference type="Proteomes" id="UP000177383"/>
    </source>
</evidence>
<dbReference type="SUPFAM" id="SSF82771">
    <property type="entry name" value="GIY-YIG endonuclease"/>
    <property type="match status" value="1"/>
</dbReference>
<dbReference type="InterPro" id="IPR050190">
    <property type="entry name" value="UPF0213_domain"/>
</dbReference>
<feature type="domain" description="GIY-YIG" evidence="2">
    <location>
        <begin position="2"/>
        <end position="78"/>
    </location>
</feature>
<reference evidence="3 4" key="1">
    <citation type="journal article" date="2016" name="Nat. Commun.">
        <title>Thousands of microbial genomes shed light on interconnected biogeochemical processes in an aquifer system.</title>
        <authorList>
            <person name="Anantharaman K."/>
            <person name="Brown C.T."/>
            <person name="Hug L.A."/>
            <person name="Sharon I."/>
            <person name="Castelle C.J."/>
            <person name="Probst A.J."/>
            <person name="Thomas B.C."/>
            <person name="Singh A."/>
            <person name="Wilkins M.J."/>
            <person name="Karaoz U."/>
            <person name="Brodie E.L."/>
            <person name="Williams K.H."/>
            <person name="Hubbard S.S."/>
            <person name="Banfield J.F."/>
        </authorList>
    </citation>
    <scope>NUCLEOTIDE SEQUENCE [LARGE SCALE GENOMIC DNA]</scope>
</reference>
<dbReference type="InterPro" id="IPR000305">
    <property type="entry name" value="GIY-YIG_endonuc"/>
</dbReference>
<evidence type="ECO:0000256" key="1">
    <source>
        <dbReference type="ARBA" id="ARBA00007435"/>
    </source>
</evidence>
<organism evidence="3 4">
    <name type="scientific">Candidatus Gottesmanbacteria bacterium RIFCSPHIGHO2_01_FULL_39_10</name>
    <dbReference type="NCBI Taxonomy" id="1798375"/>
    <lineage>
        <taxon>Bacteria</taxon>
        <taxon>Candidatus Gottesmaniibacteriota</taxon>
    </lineage>
</organism>
<dbReference type="AlphaFoldDB" id="A0A1F5ZPE3"/>
<accession>A0A1F5ZPE3</accession>
<gene>
    <name evidence="3" type="ORF">A2773_02890</name>
</gene>
<evidence type="ECO:0000313" key="3">
    <source>
        <dbReference type="EMBL" id="OGG14360.1"/>
    </source>
</evidence>
<proteinExistence type="inferred from homology"/>
<evidence type="ECO:0000259" key="2">
    <source>
        <dbReference type="PROSITE" id="PS50164"/>
    </source>
</evidence>
<dbReference type="InterPro" id="IPR035901">
    <property type="entry name" value="GIY-YIG_endonuc_sf"/>
</dbReference>
<dbReference type="STRING" id="1798375.A2773_02890"/>
<dbReference type="Gene3D" id="3.40.1440.10">
    <property type="entry name" value="GIY-YIG endonuclease"/>
    <property type="match status" value="1"/>
</dbReference>
<dbReference type="PANTHER" id="PTHR34477">
    <property type="entry name" value="UPF0213 PROTEIN YHBQ"/>
    <property type="match status" value="1"/>
</dbReference>